<name>A0A929G0P2_9PSEU</name>
<evidence type="ECO:0000313" key="3">
    <source>
        <dbReference type="Proteomes" id="UP000598360"/>
    </source>
</evidence>
<organism evidence="2 3">
    <name type="scientific">Saccharopolyspora montiporae</name>
    <dbReference type="NCBI Taxonomy" id="2781240"/>
    <lineage>
        <taxon>Bacteria</taxon>
        <taxon>Bacillati</taxon>
        <taxon>Actinomycetota</taxon>
        <taxon>Actinomycetes</taxon>
        <taxon>Pseudonocardiales</taxon>
        <taxon>Pseudonocardiaceae</taxon>
        <taxon>Saccharopolyspora</taxon>
    </lineage>
</organism>
<evidence type="ECO:0000259" key="1">
    <source>
        <dbReference type="PROSITE" id="PS51384"/>
    </source>
</evidence>
<dbReference type="RefSeq" id="WP_193927253.1">
    <property type="nucleotide sequence ID" value="NZ_JADEYC010000007.1"/>
</dbReference>
<dbReference type="PROSITE" id="PS51384">
    <property type="entry name" value="FAD_FR"/>
    <property type="match status" value="1"/>
</dbReference>
<dbReference type="EMBL" id="JADEYC010000007">
    <property type="protein sequence ID" value="MBE9373823.1"/>
    <property type="molecule type" value="Genomic_DNA"/>
</dbReference>
<reference evidence="2" key="1">
    <citation type="submission" date="2020-10" db="EMBL/GenBank/DDBJ databases">
        <title>Diversity and distribution of actinomycetes associated with coral in the coast of Hainan.</title>
        <authorList>
            <person name="Li F."/>
        </authorList>
    </citation>
    <scope>NUCLEOTIDE SEQUENCE</scope>
    <source>
        <strain evidence="2">HNM0983</strain>
    </source>
</reference>
<evidence type="ECO:0000313" key="2">
    <source>
        <dbReference type="EMBL" id="MBE9373823.1"/>
    </source>
</evidence>
<protein>
    <submittedName>
        <fullName evidence="2">Siderophore-interacting protein</fullName>
    </submittedName>
</protein>
<dbReference type="FunFam" id="2.40.30.10:FF:000131">
    <property type="entry name" value="NADPH-dependent ferric siderophore reductase"/>
    <property type="match status" value="1"/>
</dbReference>
<feature type="domain" description="FAD-binding FR-type" evidence="1">
    <location>
        <begin position="9"/>
        <end position="134"/>
    </location>
</feature>
<dbReference type="GO" id="GO:0016491">
    <property type="term" value="F:oxidoreductase activity"/>
    <property type="evidence" value="ECO:0007669"/>
    <property type="project" value="InterPro"/>
</dbReference>
<gene>
    <name evidence="2" type="ORF">IQ251_05100</name>
</gene>
<dbReference type="SUPFAM" id="SSF63380">
    <property type="entry name" value="Riboflavin synthase domain-like"/>
    <property type="match status" value="1"/>
</dbReference>
<sequence>MGEQRKRPKAVHTGVVESTERLTDGMVRVVLGGDGLSGFEIDGCTDSYVKLLLRADGGPLPEPFDYERFREQHPKSEWPVKRTYTVRAWDPDRRRLTIDFVVHGDRGVAGPWAAAARPGDRLHFMGPGGGYAPGQWADWHLLAGDDSALPAIAAAVEALPDRCRAHVFVEVEGPQHEQHVAVPDGVQVTWLHRGQQRVGTSLVPAVRELDFPDGAVHAFVHGEANFVKELRSLLRVEHGIPKKQLSISGYWKRGGDEDAWQAGKAEFNRAIEEEEAARIAAA</sequence>
<dbReference type="InterPro" id="IPR013113">
    <property type="entry name" value="SIP_FAD-bd"/>
</dbReference>
<dbReference type="Pfam" id="PF08021">
    <property type="entry name" value="FAD_binding_9"/>
    <property type="match status" value="1"/>
</dbReference>
<dbReference type="InterPro" id="IPR039374">
    <property type="entry name" value="SIP_fam"/>
</dbReference>
<dbReference type="InterPro" id="IPR017927">
    <property type="entry name" value="FAD-bd_FR_type"/>
</dbReference>
<dbReference type="Proteomes" id="UP000598360">
    <property type="component" value="Unassembled WGS sequence"/>
</dbReference>
<accession>A0A929G0P2</accession>
<comment type="caution">
    <text evidence="2">The sequence shown here is derived from an EMBL/GenBank/DDBJ whole genome shotgun (WGS) entry which is preliminary data.</text>
</comment>
<dbReference type="InterPro" id="IPR007037">
    <property type="entry name" value="SIP_rossman_dom"/>
</dbReference>
<dbReference type="Pfam" id="PF04954">
    <property type="entry name" value="SIP"/>
    <property type="match status" value="1"/>
</dbReference>
<dbReference type="CDD" id="cd06193">
    <property type="entry name" value="siderophore_interacting"/>
    <property type="match status" value="1"/>
</dbReference>
<keyword evidence="3" id="KW-1185">Reference proteome</keyword>
<dbReference type="InterPro" id="IPR017938">
    <property type="entry name" value="Riboflavin_synthase-like_b-brl"/>
</dbReference>
<dbReference type="PANTHER" id="PTHR30157:SF0">
    <property type="entry name" value="NADPH-DEPENDENT FERRIC-CHELATE REDUCTASE"/>
    <property type="match status" value="1"/>
</dbReference>
<dbReference type="AlphaFoldDB" id="A0A929G0P2"/>
<dbReference type="Gene3D" id="2.40.30.10">
    <property type="entry name" value="Translation factors"/>
    <property type="match status" value="1"/>
</dbReference>
<proteinExistence type="predicted"/>
<dbReference type="InterPro" id="IPR039261">
    <property type="entry name" value="FNR_nucleotide-bd"/>
</dbReference>
<dbReference type="Gene3D" id="3.40.50.80">
    <property type="entry name" value="Nucleotide-binding domain of ferredoxin-NADP reductase (FNR) module"/>
    <property type="match status" value="1"/>
</dbReference>
<dbReference type="PANTHER" id="PTHR30157">
    <property type="entry name" value="FERRIC REDUCTASE, NADPH-DEPENDENT"/>
    <property type="match status" value="1"/>
</dbReference>